<comment type="catalytic activity">
    <reaction evidence="1">
        <text>O-phospho-L-seryl-[protein] + H2O = L-seryl-[protein] + phosphate</text>
        <dbReference type="Rhea" id="RHEA:20629"/>
        <dbReference type="Rhea" id="RHEA-COMP:9863"/>
        <dbReference type="Rhea" id="RHEA-COMP:11604"/>
        <dbReference type="ChEBI" id="CHEBI:15377"/>
        <dbReference type="ChEBI" id="CHEBI:29999"/>
        <dbReference type="ChEBI" id="CHEBI:43474"/>
        <dbReference type="ChEBI" id="CHEBI:83421"/>
        <dbReference type="EC" id="3.1.3.16"/>
    </reaction>
</comment>
<evidence type="ECO:0000313" key="3">
    <source>
        <dbReference type="EMBL" id="ETL40686.1"/>
    </source>
</evidence>
<protein>
    <recommendedName>
        <fullName evidence="1">Protein phosphatase</fullName>
        <ecNumber evidence="1">3.1.3.16</ecNumber>
    </recommendedName>
</protein>
<dbReference type="InterPro" id="IPR039123">
    <property type="entry name" value="PPTC7"/>
</dbReference>
<comment type="catalytic activity">
    <reaction evidence="1">
        <text>O-phospho-L-threonyl-[protein] + H2O = L-threonyl-[protein] + phosphate</text>
        <dbReference type="Rhea" id="RHEA:47004"/>
        <dbReference type="Rhea" id="RHEA-COMP:11060"/>
        <dbReference type="Rhea" id="RHEA-COMP:11605"/>
        <dbReference type="ChEBI" id="CHEBI:15377"/>
        <dbReference type="ChEBI" id="CHEBI:30013"/>
        <dbReference type="ChEBI" id="CHEBI:43474"/>
        <dbReference type="ChEBI" id="CHEBI:61977"/>
        <dbReference type="EC" id="3.1.3.16"/>
    </reaction>
</comment>
<evidence type="ECO:0000256" key="1">
    <source>
        <dbReference type="RuleBase" id="RU366020"/>
    </source>
</evidence>
<dbReference type="InterPro" id="IPR036457">
    <property type="entry name" value="PPM-type-like_dom_sf"/>
</dbReference>
<gene>
    <name evidence="3" type="ORF">L916_08188</name>
</gene>
<dbReference type="PANTHER" id="PTHR12320">
    <property type="entry name" value="PROTEIN PHOSPHATASE 2C"/>
    <property type="match status" value="1"/>
</dbReference>
<keyword evidence="1" id="KW-0479">Metal-binding</keyword>
<keyword evidence="1" id="KW-0378">Hydrolase</keyword>
<comment type="cofactor">
    <cofactor evidence="1">
        <name>Mn(2+)</name>
        <dbReference type="ChEBI" id="CHEBI:29035"/>
    </cofactor>
</comment>
<keyword evidence="1" id="KW-0464">Manganese</keyword>
<reference evidence="3 4" key="1">
    <citation type="submission" date="2013-11" db="EMBL/GenBank/DDBJ databases">
        <title>The Genome Sequence of Phytophthora parasitica CJ05E6.</title>
        <authorList>
            <consortium name="The Broad Institute Genomics Platform"/>
            <person name="Russ C."/>
            <person name="Tyler B."/>
            <person name="Panabieres F."/>
            <person name="Shan W."/>
            <person name="Tripathy S."/>
            <person name="Grunwald N."/>
            <person name="Machado M."/>
            <person name="Johnson C.S."/>
            <person name="Arredondo F."/>
            <person name="Hong C."/>
            <person name="Coffey M."/>
            <person name="Young S.K."/>
            <person name="Zeng Q."/>
            <person name="Gargeya S."/>
            <person name="Fitzgerald M."/>
            <person name="Abouelleil A."/>
            <person name="Alvarado L."/>
            <person name="Chapman S.B."/>
            <person name="Gainer-Dewar J."/>
            <person name="Goldberg J."/>
            <person name="Griggs A."/>
            <person name="Gujja S."/>
            <person name="Hansen M."/>
            <person name="Howarth C."/>
            <person name="Imamovic A."/>
            <person name="Ireland A."/>
            <person name="Larimer J."/>
            <person name="McCowan C."/>
            <person name="Murphy C."/>
            <person name="Pearson M."/>
            <person name="Poon T.W."/>
            <person name="Priest M."/>
            <person name="Roberts A."/>
            <person name="Saif S."/>
            <person name="Shea T."/>
            <person name="Sykes S."/>
            <person name="Wortman J."/>
            <person name="Nusbaum C."/>
            <person name="Birren B."/>
        </authorList>
    </citation>
    <scope>NUCLEOTIDE SEQUENCE [LARGE SCALE GENOMIC DNA]</scope>
    <source>
        <strain evidence="3 4">CJ05E6</strain>
    </source>
</reference>
<feature type="domain" description="PPM-type phosphatase" evidence="2">
    <location>
        <begin position="38"/>
        <end position="334"/>
    </location>
</feature>
<dbReference type="PANTHER" id="PTHR12320:SF1">
    <property type="entry name" value="PROTEIN PHOSPHATASE PTC7 HOMOLOG"/>
    <property type="match status" value="1"/>
</dbReference>
<comment type="cofactor">
    <cofactor evidence="1">
        <name>Mg(2+)</name>
        <dbReference type="ChEBI" id="CHEBI:18420"/>
    </cofactor>
</comment>
<dbReference type="GO" id="GO:0046872">
    <property type="term" value="F:metal ion binding"/>
    <property type="evidence" value="ECO:0007669"/>
    <property type="project" value="UniProtKB-UniRule"/>
</dbReference>
<accession>W2J2R4</accession>
<evidence type="ECO:0000259" key="2">
    <source>
        <dbReference type="PROSITE" id="PS51746"/>
    </source>
</evidence>
<sequence length="334" mass="37955">MRMALRGLGRRHDCMRSARRWLSAERKVRPALRLESGACGLPHPQKRATGGEDAWFISGNTVGVADGVGGWARKVIDYAYIFCMYVVLSWLCDQGIDSGEYSRTLMNSAKRTVTASDKTPTPLQVLTVAHRSAQCPGSSTACIVQLKDLSLQAINLGDSGFLLCRLQPDKAEGGALRWQVVHETPNQCHYFNCPYQLGFGANGDKPEMGEVYDLETQEGDVIVLGTDGLYVLLVHVMLWLDGMMVAYLFDCRFYLTALIICFRSRLQVFSTRYCRPRRNLTTTAWRRWLHALPTQRIKLRKERNPRPLSQWRHNKQDTNISVERWTISLSLPVW</sequence>
<evidence type="ECO:0000313" key="4">
    <source>
        <dbReference type="Proteomes" id="UP000053864"/>
    </source>
</evidence>
<proteinExistence type="inferred from homology"/>
<dbReference type="SUPFAM" id="SSF81606">
    <property type="entry name" value="PP2C-like"/>
    <property type="match status" value="1"/>
</dbReference>
<dbReference type="VEuPathDB" id="FungiDB:PPTG_11799"/>
<keyword evidence="1" id="KW-0460">Magnesium</keyword>
<dbReference type="PROSITE" id="PS51746">
    <property type="entry name" value="PPM_2"/>
    <property type="match status" value="1"/>
</dbReference>
<organism evidence="3 4">
    <name type="scientific">Phytophthora nicotianae</name>
    <name type="common">Potato buckeye rot agent</name>
    <name type="synonym">Phytophthora parasitica</name>
    <dbReference type="NCBI Taxonomy" id="4792"/>
    <lineage>
        <taxon>Eukaryota</taxon>
        <taxon>Sar</taxon>
        <taxon>Stramenopiles</taxon>
        <taxon>Oomycota</taxon>
        <taxon>Peronosporomycetes</taxon>
        <taxon>Peronosporales</taxon>
        <taxon>Peronosporaceae</taxon>
        <taxon>Phytophthora</taxon>
    </lineage>
</organism>
<dbReference type="GO" id="GO:0004722">
    <property type="term" value="F:protein serine/threonine phosphatase activity"/>
    <property type="evidence" value="ECO:0007669"/>
    <property type="project" value="UniProtKB-EC"/>
</dbReference>
<dbReference type="Proteomes" id="UP000053864">
    <property type="component" value="Unassembled WGS sequence"/>
</dbReference>
<dbReference type="EC" id="3.1.3.16" evidence="1"/>
<keyword evidence="1" id="KW-0904">Protein phosphatase</keyword>
<dbReference type="EMBL" id="KI672791">
    <property type="protein sequence ID" value="ETL40686.1"/>
    <property type="molecule type" value="Genomic_DNA"/>
</dbReference>
<comment type="similarity">
    <text evidence="1">Belongs to the PP2C family.</text>
</comment>
<dbReference type="AlphaFoldDB" id="W2J2R4"/>
<dbReference type="Gene3D" id="3.60.40.10">
    <property type="entry name" value="PPM-type phosphatase domain"/>
    <property type="match status" value="1"/>
</dbReference>
<name>W2J2R4_PHYNI</name>
<dbReference type="InterPro" id="IPR001932">
    <property type="entry name" value="PPM-type_phosphatase-like_dom"/>
</dbReference>